<dbReference type="SUPFAM" id="SSF53067">
    <property type="entry name" value="Actin-like ATPase domain"/>
    <property type="match status" value="2"/>
</dbReference>
<dbReference type="Pfam" id="PF00012">
    <property type="entry name" value="HSP70"/>
    <property type="match status" value="1"/>
</dbReference>
<dbReference type="GO" id="GO:0005524">
    <property type="term" value="F:ATP binding"/>
    <property type="evidence" value="ECO:0007669"/>
    <property type="project" value="UniProtKB-KW"/>
</dbReference>
<evidence type="ECO:0000313" key="5">
    <source>
        <dbReference type="Proteomes" id="UP000822688"/>
    </source>
</evidence>
<organism evidence="4 5">
    <name type="scientific">Ceratodon purpureus</name>
    <name type="common">Fire moss</name>
    <name type="synonym">Dicranum purpureum</name>
    <dbReference type="NCBI Taxonomy" id="3225"/>
    <lineage>
        <taxon>Eukaryota</taxon>
        <taxon>Viridiplantae</taxon>
        <taxon>Streptophyta</taxon>
        <taxon>Embryophyta</taxon>
        <taxon>Bryophyta</taxon>
        <taxon>Bryophytina</taxon>
        <taxon>Bryopsida</taxon>
        <taxon>Dicranidae</taxon>
        <taxon>Pseudoditrichales</taxon>
        <taxon>Ditrichaceae</taxon>
        <taxon>Ceratodon</taxon>
    </lineage>
</organism>
<dbReference type="CDD" id="cd10229">
    <property type="entry name" value="ASKHA_NBD_HSP70_HSPA12"/>
    <property type="match status" value="1"/>
</dbReference>
<sequence>MGGFKFMCCAAPKVDEGREHGLATYAVEAFRSPTSQQSESGARRSRLPSPTPDFQKPVPSPAPSVGPVLSSDKTEEAPTDIIPVPVKGKPQPKVEWVVGLDFGTTFSGFAYAKATGPEKINTYYDWPNRSSEKPYCKTLTGIYYTQTGPGKLQCQSWGNLARSDFMASRARGASPAGFYLSKFKLLLKKDLDDPILASSIPPPLTVNTIITDYLRHIGELALQVIKNHEGDARFRRDAVQWCVTVPSIWDESSKQQMKACMVNAGLVCGETGGIESVKVVLEPEAASFHCHQILQQDMKEQRDVKLHAKDKILVADVGGGTVDIVVQEMIGNGDDYRVQELTESSGGLCGGTFVDDSFLRFMSKKVGCLDEFLRSGVPSYRSRLLKDWEEIKCGFGHEMRSNATTEITLHNRLAAKWEAYDKERGNQPRESYTEIELSQQDLKHIFDPVVDEIIELIAAQLMHVEDIKVMFVVGGFAGSPYLMQRIRARFSREVKHIVSPPNPGSAIIQGAVSLARNPKAYDVTRILKKTYGTSVTLLDYKHGVDPSQFLKIDKDGGKWCRNRFDIFVKRGSRIAVNEVITKEYVPHTDGQTQMLFDLYSSFEQEPRYTEGENVTNEGGFSVTLPKNYSRDNLPLFKFSMYFGRSSIELKVEAQFKQIQGERMRTMELPVTYYA</sequence>
<evidence type="ECO:0000313" key="4">
    <source>
        <dbReference type="EMBL" id="KAG0562954.1"/>
    </source>
</evidence>
<keyword evidence="5" id="KW-1185">Reference proteome</keyword>
<evidence type="ECO:0000256" key="1">
    <source>
        <dbReference type="ARBA" id="ARBA00022741"/>
    </source>
</evidence>
<evidence type="ECO:0000256" key="3">
    <source>
        <dbReference type="SAM" id="MobiDB-lite"/>
    </source>
</evidence>
<dbReference type="OrthoDB" id="546249at2759"/>
<dbReference type="GO" id="GO:0140662">
    <property type="term" value="F:ATP-dependent protein folding chaperone"/>
    <property type="evidence" value="ECO:0007669"/>
    <property type="project" value="InterPro"/>
</dbReference>
<dbReference type="InterPro" id="IPR013126">
    <property type="entry name" value="Hsp_70_fam"/>
</dbReference>
<dbReference type="PANTHER" id="PTHR14187">
    <property type="entry name" value="ALPHA KINASE/ELONGATION FACTOR 2 KINASE"/>
    <property type="match status" value="1"/>
</dbReference>
<evidence type="ECO:0000256" key="2">
    <source>
        <dbReference type="ARBA" id="ARBA00022840"/>
    </source>
</evidence>
<protein>
    <submittedName>
        <fullName evidence="4">Uncharacterized protein</fullName>
    </submittedName>
</protein>
<dbReference type="PANTHER" id="PTHR14187:SF5">
    <property type="entry name" value="HEAT SHOCK 70 KDA PROTEIN 12A"/>
    <property type="match status" value="1"/>
</dbReference>
<dbReference type="Proteomes" id="UP000822688">
    <property type="component" value="Chromosome 9"/>
</dbReference>
<reference evidence="4" key="1">
    <citation type="submission" date="2020-06" db="EMBL/GenBank/DDBJ databases">
        <title>WGS assembly of Ceratodon purpureus strain R40.</title>
        <authorList>
            <person name="Carey S.B."/>
            <person name="Jenkins J."/>
            <person name="Shu S."/>
            <person name="Lovell J.T."/>
            <person name="Sreedasyam A."/>
            <person name="Maumus F."/>
            <person name="Tiley G.P."/>
            <person name="Fernandez-Pozo N."/>
            <person name="Barry K."/>
            <person name="Chen C."/>
            <person name="Wang M."/>
            <person name="Lipzen A."/>
            <person name="Daum C."/>
            <person name="Saski C.A."/>
            <person name="Payton A.C."/>
            <person name="Mcbreen J.C."/>
            <person name="Conrad R.E."/>
            <person name="Kollar L.M."/>
            <person name="Olsson S."/>
            <person name="Huttunen S."/>
            <person name="Landis J.B."/>
            <person name="Wickett N.J."/>
            <person name="Johnson M.G."/>
            <person name="Rensing S.A."/>
            <person name="Grimwood J."/>
            <person name="Schmutz J."/>
            <person name="Mcdaniel S.F."/>
        </authorList>
    </citation>
    <scope>NUCLEOTIDE SEQUENCE</scope>
    <source>
        <strain evidence="4">R40</strain>
    </source>
</reference>
<dbReference type="Gene3D" id="3.30.420.40">
    <property type="match status" value="2"/>
</dbReference>
<dbReference type="InterPro" id="IPR043129">
    <property type="entry name" value="ATPase_NBD"/>
</dbReference>
<dbReference type="AlphaFoldDB" id="A0A8T0GXW0"/>
<feature type="region of interest" description="Disordered" evidence="3">
    <location>
        <begin position="29"/>
        <end position="86"/>
    </location>
</feature>
<accession>A0A8T0GXW0</accession>
<keyword evidence="2" id="KW-0067">ATP-binding</keyword>
<proteinExistence type="predicted"/>
<gene>
    <name evidence="4" type="ORF">KC19_9G185900</name>
</gene>
<name>A0A8T0GXW0_CERPU</name>
<dbReference type="EMBL" id="CM026430">
    <property type="protein sequence ID" value="KAG0562954.1"/>
    <property type="molecule type" value="Genomic_DNA"/>
</dbReference>
<comment type="caution">
    <text evidence="4">The sequence shown here is derived from an EMBL/GenBank/DDBJ whole genome shotgun (WGS) entry which is preliminary data.</text>
</comment>
<dbReference type="Gene3D" id="3.90.640.10">
    <property type="entry name" value="Actin, Chain A, domain 4"/>
    <property type="match status" value="1"/>
</dbReference>
<keyword evidence="1" id="KW-0547">Nucleotide-binding</keyword>